<keyword evidence="4" id="KW-1185">Reference proteome</keyword>
<protein>
    <submittedName>
        <fullName evidence="3">Uncharacterized protein</fullName>
    </submittedName>
</protein>
<sequence>MVLCVEKDDTISKLQAALDRVEENSAKNSALIKDLLQQQRSCTCAERRTRLETRKRRQEGAEPEDTHGQPPLKKGSLEDTTIPGDLVDEDDDDPPTSEVKGSSNIIGVCRNDSSVAEVKGQVDRLQKELHQKDEQISDLQRERQTLEFCVQELKSALEEEKRSCTRRLRETEQKIAEEQQRKFHSVITRMNEMEEKLDAAEKTCAILRTSQMESSSTLIENLQREVTRLKQEAEHFGEVKATPEEVSRLQEKNESKGERVKTLERHLLENQNIHDNLQRANSDLQAEVNNLKGFIKELEERAALPLKESMLKQNEKTDTELSDKVAQLAKKEVELAAVQQEAQDARKREVERRRELLAVAEEAIAQKDAELQKREAEISRLKEEMKCSSGKFSSLSLDVHRREEEVSDLREKLADSKKQIQQVQKEICSMRDVERSLKQKLSDVEKMKSQLQNELSSRDRTIQQLRSTRSSDSKSEDHAHLYKRALKDLQERQGVIEEMRLVLSEQEETQTQMDLELESRETHIHQLTEELENLKELLLKQRNGKQVHHDEPAHSDDITRAKQEAAQAQDNLKMVTEKHQAERRKWMEEKLVLIAQAKDAEERRNQDMRRYAEDREKHTRQHTEMELLKSCLAEREQEMDEWRKERDTLVSALEVQLKKLVSTIAEKDQQIRSLKCTDTHQPPEVCDNGLMEQLKEKEAELKQLREQLRETTRDTPHYRVICTGLSLTHTDTTTESSAQTVMVEECVSERLVDSTTLTHTGRTRASVTSQGSCGSGSSVLDSSVISTETGRCSRFPRPELEISFSSLHPERFRLKRPGENGEITVNLSHTHNTRKRKSSEMER</sequence>
<dbReference type="EMBL" id="JAUCMX010000008">
    <property type="protein sequence ID" value="KAK3537211.1"/>
    <property type="molecule type" value="Genomic_DNA"/>
</dbReference>
<evidence type="ECO:0000313" key="4">
    <source>
        <dbReference type="Proteomes" id="UP001274896"/>
    </source>
</evidence>
<proteinExistence type="predicted"/>
<feature type="region of interest" description="Disordered" evidence="2">
    <location>
        <begin position="47"/>
        <end position="105"/>
    </location>
</feature>
<evidence type="ECO:0000313" key="3">
    <source>
        <dbReference type="EMBL" id="KAK3537211.1"/>
    </source>
</evidence>
<feature type="non-terminal residue" evidence="3">
    <location>
        <position position="1"/>
    </location>
</feature>
<evidence type="ECO:0000256" key="1">
    <source>
        <dbReference type="SAM" id="Coils"/>
    </source>
</evidence>
<dbReference type="Proteomes" id="UP001274896">
    <property type="component" value="Unassembled WGS sequence"/>
</dbReference>
<feature type="compositionally biased region" description="Acidic residues" evidence="2">
    <location>
        <begin position="86"/>
        <end position="95"/>
    </location>
</feature>
<feature type="coiled-coil region" evidence="1">
    <location>
        <begin position="517"/>
        <end position="714"/>
    </location>
</feature>
<evidence type="ECO:0000256" key="2">
    <source>
        <dbReference type="SAM" id="MobiDB-lite"/>
    </source>
</evidence>
<name>A0AAE0QZ36_9TELE</name>
<comment type="caution">
    <text evidence="3">The sequence shown here is derived from an EMBL/GenBank/DDBJ whole genome shotgun (WGS) entry which is preliminary data.</text>
</comment>
<reference evidence="3" key="1">
    <citation type="submission" date="2023-06" db="EMBL/GenBank/DDBJ databases">
        <title>Male Hemibagrus guttatus genome.</title>
        <authorList>
            <person name="Bian C."/>
        </authorList>
    </citation>
    <scope>NUCLEOTIDE SEQUENCE</scope>
    <source>
        <strain evidence="3">Male_cb2023</strain>
        <tissue evidence="3">Muscle</tissue>
    </source>
</reference>
<feature type="region of interest" description="Disordered" evidence="2">
    <location>
        <begin position="448"/>
        <end position="478"/>
    </location>
</feature>
<gene>
    <name evidence="3" type="ORF">QTP70_003270</name>
</gene>
<organism evidence="3 4">
    <name type="scientific">Hemibagrus guttatus</name>
    <dbReference type="NCBI Taxonomy" id="175788"/>
    <lineage>
        <taxon>Eukaryota</taxon>
        <taxon>Metazoa</taxon>
        <taxon>Chordata</taxon>
        <taxon>Craniata</taxon>
        <taxon>Vertebrata</taxon>
        <taxon>Euteleostomi</taxon>
        <taxon>Actinopterygii</taxon>
        <taxon>Neopterygii</taxon>
        <taxon>Teleostei</taxon>
        <taxon>Ostariophysi</taxon>
        <taxon>Siluriformes</taxon>
        <taxon>Bagridae</taxon>
        <taxon>Hemibagrus</taxon>
    </lineage>
</organism>
<dbReference type="SUPFAM" id="SSF90257">
    <property type="entry name" value="Myosin rod fragments"/>
    <property type="match status" value="1"/>
</dbReference>
<feature type="compositionally biased region" description="Basic and acidic residues" evidence="2">
    <location>
        <begin position="47"/>
        <end position="67"/>
    </location>
</feature>
<feature type="compositionally biased region" description="Basic and acidic residues" evidence="2">
    <location>
        <begin position="469"/>
        <end position="478"/>
    </location>
</feature>
<keyword evidence="1" id="KW-0175">Coiled coil</keyword>
<feature type="region of interest" description="Disordered" evidence="2">
    <location>
        <begin position="817"/>
        <end position="843"/>
    </location>
</feature>
<accession>A0AAE0QZ36</accession>
<dbReference type="AlphaFoldDB" id="A0AAE0QZ36"/>